<keyword evidence="3 6" id="KW-0347">Helicase</keyword>
<dbReference type="InterPro" id="IPR001650">
    <property type="entry name" value="Helicase_C-like"/>
</dbReference>
<evidence type="ECO:0000259" key="7">
    <source>
        <dbReference type="PROSITE" id="PS51192"/>
    </source>
</evidence>
<gene>
    <name evidence="9" type="ORF">TA06415</name>
</gene>
<dbReference type="PROSITE" id="PS51194">
    <property type="entry name" value="HELICASE_CTER"/>
    <property type="match status" value="1"/>
</dbReference>
<evidence type="ECO:0000313" key="10">
    <source>
        <dbReference type="Proteomes" id="UP000001950"/>
    </source>
</evidence>
<dbReference type="Pfam" id="PF00270">
    <property type="entry name" value="DEAD"/>
    <property type="match status" value="1"/>
</dbReference>
<dbReference type="Pfam" id="PF00271">
    <property type="entry name" value="Helicase_C"/>
    <property type="match status" value="1"/>
</dbReference>
<comment type="function">
    <text evidence="6">RNA helicase.</text>
</comment>
<dbReference type="PROSITE" id="PS51192">
    <property type="entry name" value="HELICASE_ATP_BIND_1"/>
    <property type="match status" value="1"/>
</dbReference>
<evidence type="ECO:0000313" key="9">
    <source>
        <dbReference type="EMBL" id="CAI73174.1"/>
    </source>
</evidence>
<dbReference type="CDD" id="cd18787">
    <property type="entry name" value="SF2_C_DEAD"/>
    <property type="match status" value="1"/>
</dbReference>
<dbReference type="GeneID" id="3864228"/>
<evidence type="ECO:0000256" key="1">
    <source>
        <dbReference type="ARBA" id="ARBA00022741"/>
    </source>
</evidence>
<keyword evidence="4 6" id="KW-0067">ATP-binding</keyword>
<evidence type="ECO:0000256" key="6">
    <source>
        <dbReference type="RuleBase" id="RU365068"/>
    </source>
</evidence>
<dbReference type="CDD" id="cd00268">
    <property type="entry name" value="DEADc"/>
    <property type="match status" value="1"/>
</dbReference>
<dbReference type="GO" id="GO:0016887">
    <property type="term" value="F:ATP hydrolysis activity"/>
    <property type="evidence" value="ECO:0007669"/>
    <property type="project" value="RHEA"/>
</dbReference>
<dbReference type="GO" id="GO:0003723">
    <property type="term" value="F:RNA binding"/>
    <property type="evidence" value="ECO:0007669"/>
    <property type="project" value="UniProtKB-UniRule"/>
</dbReference>
<dbReference type="AlphaFoldDB" id="Q4UIB5"/>
<evidence type="ECO:0000256" key="3">
    <source>
        <dbReference type="ARBA" id="ARBA00022806"/>
    </source>
</evidence>
<dbReference type="EMBL" id="CR940347">
    <property type="protein sequence ID" value="CAI73174.1"/>
    <property type="molecule type" value="Genomic_DNA"/>
</dbReference>
<dbReference type="InterPro" id="IPR044742">
    <property type="entry name" value="DEAD/DEAH_RhlB"/>
</dbReference>
<keyword evidence="1 6" id="KW-0547">Nucleotide-binding</keyword>
<dbReference type="OrthoDB" id="10256233at2759"/>
<dbReference type="SMART" id="SM00490">
    <property type="entry name" value="HELICc"/>
    <property type="match status" value="1"/>
</dbReference>
<evidence type="ECO:0000256" key="5">
    <source>
        <dbReference type="ARBA" id="ARBA00022884"/>
    </source>
</evidence>
<dbReference type="InterPro" id="IPR027417">
    <property type="entry name" value="P-loop_NTPase"/>
</dbReference>
<dbReference type="RefSeq" id="XP_953852.1">
    <property type="nucleotide sequence ID" value="XM_948759.1"/>
</dbReference>
<evidence type="ECO:0000256" key="2">
    <source>
        <dbReference type="ARBA" id="ARBA00022801"/>
    </source>
</evidence>
<dbReference type="Proteomes" id="UP000001950">
    <property type="component" value="Chromosome 1"/>
</dbReference>
<dbReference type="GO" id="GO:0003724">
    <property type="term" value="F:RNA helicase activity"/>
    <property type="evidence" value="ECO:0007669"/>
    <property type="project" value="UniProtKB-EC"/>
</dbReference>
<feature type="domain" description="Helicase ATP-binding" evidence="7">
    <location>
        <begin position="71"/>
        <end position="236"/>
    </location>
</feature>
<organism evidence="9 10">
    <name type="scientific">Theileria annulata</name>
    <dbReference type="NCBI Taxonomy" id="5874"/>
    <lineage>
        <taxon>Eukaryota</taxon>
        <taxon>Sar</taxon>
        <taxon>Alveolata</taxon>
        <taxon>Apicomplexa</taxon>
        <taxon>Aconoidasida</taxon>
        <taxon>Piroplasmida</taxon>
        <taxon>Theileriidae</taxon>
        <taxon>Theileria</taxon>
    </lineage>
</organism>
<reference evidence="9 10" key="1">
    <citation type="journal article" date="2005" name="Science">
        <title>Genome of the host-cell transforming parasite Theileria annulata compared with T. parva.</title>
        <authorList>
            <person name="Pain A."/>
            <person name="Renauld H."/>
            <person name="Berriman M."/>
            <person name="Murphy L."/>
            <person name="Yeats C.A."/>
            <person name="Weir W."/>
            <person name="Kerhornou A."/>
            <person name="Aslett M."/>
            <person name="Bishop R."/>
            <person name="Bouchier C."/>
            <person name="Cochet M."/>
            <person name="Coulson R.M.R."/>
            <person name="Cronin A."/>
            <person name="de Villiers E.P."/>
            <person name="Fraser A."/>
            <person name="Fosker N."/>
            <person name="Gardner M."/>
            <person name="Goble A."/>
            <person name="Griffiths-Jones S."/>
            <person name="Harris D.E."/>
            <person name="Katzer F."/>
            <person name="Larke N."/>
            <person name="Lord A."/>
            <person name="Maser P."/>
            <person name="McKellar S."/>
            <person name="Mooney P."/>
            <person name="Morton F."/>
            <person name="Nene V."/>
            <person name="O'Neil S."/>
            <person name="Price C."/>
            <person name="Quail M.A."/>
            <person name="Rabbinowitsch E."/>
            <person name="Rawlings N.D."/>
            <person name="Rutter S."/>
            <person name="Saunders D."/>
            <person name="Seeger K."/>
            <person name="Shah T."/>
            <person name="Squares R."/>
            <person name="Squares S."/>
            <person name="Tivey A."/>
            <person name="Walker A.R."/>
            <person name="Woodward J."/>
            <person name="Dobbelaere D.A.E."/>
            <person name="Langsley G."/>
            <person name="Rajandream M.A."/>
            <person name="McKeever D."/>
            <person name="Shiels B."/>
            <person name="Tait A."/>
            <person name="Barrell B.G."/>
            <person name="Hall N."/>
        </authorList>
    </citation>
    <scope>NUCLEOTIDE SEQUENCE [LARGE SCALE GENOMIC DNA]</scope>
    <source>
        <strain evidence="10">Ankara</strain>
    </source>
</reference>
<keyword evidence="2 6" id="KW-0378">Hydrolase</keyword>
<dbReference type="SUPFAM" id="SSF52540">
    <property type="entry name" value="P-loop containing nucleoside triphosphate hydrolases"/>
    <property type="match status" value="1"/>
</dbReference>
<accession>Q4UIB5</accession>
<dbReference type="EC" id="3.6.4.13" evidence="6"/>
<feature type="domain" description="Helicase C-terminal" evidence="8">
    <location>
        <begin position="275"/>
        <end position="418"/>
    </location>
</feature>
<protein>
    <recommendedName>
        <fullName evidence="6">ATP-dependent RNA helicase</fullName>
        <ecNumber evidence="6">3.6.4.13</ecNumber>
    </recommendedName>
</protein>
<dbReference type="Gene3D" id="3.40.50.300">
    <property type="entry name" value="P-loop containing nucleotide triphosphate hydrolases"/>
    <property type="match status" value="2"/>
</dbReference>
<dbReference type="VEuPathDB" id="PiroplasmaDB:TA06415"/>
<proteinExistence type="inferred from homology"/>
<comment type="catalytic activity">
    <reaction evidence="6">
        <text>ATP + H2O = ADP + phosphate + H(+)</text>
        <dbReference type="Rhea" id="RHEA:13065"/>
        <dbReference type="ChEBI" id="CHEBI:15377"/>
        <dbReference type="ChEBI" id="CHEBI:15378"/>
        <dbReference type="ChEBI" id="CHEBI:30616"/>
        <dbReference type="ChEBI" id="CHEBI:43474"/>
        <dbReference type="ChEBI" id="CHEBI:456216"/>
        <dbReference type="EC" id="3.6.4.13"/>
    </reaction>
</comment>
<dbReference type="PANTHER" id="PTHR24031">
    <property type="entry name" value="RNA HELICASE"/>
    <property type="match status" value="1"/>
</dbReference>
<evidence type="ECO:0000259" key="8">
    <source>
        <dbReference type="PROSITE" id="PS51194"/>
    </source>
</evidence>
<dbReference type="InterPro" id="IPR011545">
    <property type="entry name" value="DEAD/DEAH_box_helicase_dom"/>
</dbReference>
<dbReference type="GO" id="GO:0005524">
    <property type="term" value="F:ATP binding"/>
    <property type="evidence" value="ECO:0007669"/>
    <property type="project" value="UniProtKB-UniRule"/>
</dbReference>
<name>Q4UIB5_THEAN</name>
<comment type="domain">
    <text evidence="6">The Q motif is unique to and characteristic of the DEAD box family of RNA helicases and controls ATP binding and hydrolysis.</text>
</comment>
<dbReference type="InterPro" id="IPR014001">
    <property type="entry name" value="Helicase_ATP-bd"/>
</dbReference>
<dbReference type="KEGG" id="tan:TA06415"/>
<dbReference type="InParanoid" id="Q4UIB5"/>
<dbReference type="STRING" id="5874.Q4UIB5"/>
<dbReference type="eggNOG" id="KOG0330">
    <property type="taxonomic scope" value="Eukaryota"/>
</dbReference>
<dbReference type="SMART" id="SM00487">
    <property type="entry name" value="DEXDc"/>
    <property type="match status" value="1"/>
</dbReference>
<keyword evidence="10" id="KW-1185">Reference proteome</keyword>
<keyword evidence="5 6" id="KW-0694">RNA-binding</keyword>
<comment type="similarity">
    <text evidence="6">Belongs to the DEAD box helicase family.</text>
</comment>
<sequence>MLFYIITVIYGSISVYSYIISDSRIKYGNIPNYTRLESDEIIQNLNPTILSNLEKIGIQSLNQLQYECIPKILDDYIKNVCILSQTGTGKTLSYLVPIVQMILNSEEESTCVVIVPNSILMYQVYDVLNNLTSGLNIKVKTVDDVEKGKVPNIVISSPLKLLNKFKTYSLNYNFDAFKTVKYLVLDEVDQLFVHKQIIIEILKRTKNRCKTILSSSTLPDYGTKSDSNTVSKLFKNCSYIKSQDLHKIPSKVSLEFINYKDEDDRGMLILYRFNKVVEYLYSNNDRMIIYCNSSVNCEKLYNKLSNLGKNVHILNKNIDLMEQLLILTSLDKKMIILSTDHSSRGVDFKNIKTVIHYDFPTNVVNFIHRTGRVGRHGNEGNCLAFWSESDEFLKNHIENNLNSFVDCFIIFFRLSKVFSRKRGLRKKFKKAQKLLEPTLSQEISSESQEYSTESV</sequence>
<evidence type="ECO:0000256" key="4">
    <source>
        <dbReference type="ARBA" id="ARBA00022840"/>
    </source>
</evidence>
<dbReference type="OMA" id="RIMSKEN"/>